<feature type="region of interest" description="Disordered" evidence="2">
    <location>
        <begin position="1"/>
        <end position="28"/>
    </location>
</feature>
<evidence type="ECO:0000313" key="4">
    <source>
        <dbReference type="EMBL" id="PSR99035.1"/>
    </source>
</evidence>
<dbReference type="EMBL" id="KZ678387">
    <property type="protein sequence ID" value="PSR99035.1"/>
    <property type="molecule type" value="Genomic_DNA"/>
</dbReference>
<evidence type="ECO:0000259" key="3">
    <source>
        <dbReference type="Pfam" id="PF15456"/>
    </source>
</evidence>
<feature type="compositionally biased region" description="Low complexity" evidence="2">
    <location>
        <begin position="489"/>
        <end position="503"/>
    </location>
</feature>
<dbReference type="STRING" id="2025994.A0A2T3AI67"/>
<feature type="compositionally biased region" description="Polar residues" evidence="2">
    <location>
        <begin position="1"/>
        <end position="22"/>
    </location>
</feature>
<feature type="region of interest" description="Disordered" evidence="2">
    <location>
        <begin position="167"/>
        <end position="189"/>
    </location>
</feature>
<name>A0A2T3AI67_9PEZI</name>
<feature type="coiled-coil region" evidence="1">
    <location>
        <begin position="413"/>
        <end position="447"/>
    </location>
</feature>
<feature type="region of interest" description="Disordered" evidence="2">
    <location>
        <begin position="77"/>
        <end position="104"/>
    </location>
</feature>
<dbReference type="Pfam" id="PF15456">
    <property type="entry name" value="Uds1"/>
    <property type="match status" value="1"/>
</dbReference>
<protein>
    <submittedName>
        <fullName evidence="4">Up-regulated during septation-domain-containing protein</fullName>
    </submittedName>
</protein>
<reference evidence="4 5" key="1">
    <citation type="journal article" date="2018" name="Mycol. Prog.">
        <title>Coniella lustricola, a new species from submerged detritus.</title>
        <authorList>
            <person name="Raudabaugh D.B."/>
            <person name="Iturriaga T."/>
            <person name="Carver A."/>
            <person name="Mondo S."/>
            <person name="Pangilinan J."/>
            <person name="Lipzen A."/>
            <person name="He G."/>
            <person name="Amirebrahimi M."/>
            <person name="Grigoriev I.V."/>
            <person name="Miller A.N."/>
        </authorList>
    </citation>
    <scope>NUCLEOTIDE SEQUENCE [LARGE SCALE GENOMIC DNA]</scope>
    <source>
        <strain evidence="4 5">B22-T-1</strain>
    </source>
</reference>
<feature type="region of interest" description="Disordered" evidence="2">
    <location>
        <begin position="476"/>
        <end position="503"/>
    </location>
</feature>
<organism evidence="4 5">
    <name type="scientific">Coniella lustricola</name>
    <dbReference type="NCBI Taxonomy" id="2025994"/>
    <lineage>
        <taxon>Eukaryota</taxon>
        <taxon>Fungi</taxon>
        <taxon>Dikarya</taxon>
        <taxon>Ascomycota</taxon>
        <taxon>Pezizomycotina</taxon>
        <taxon>Sordariomycetes</taxon>
        <taxon>Sordariomycetidae</taxon>
        <taxon>Diaporthales</taxon>
        <taxon>Schizoparmaceae</taxon>
        <taxon>Coniella</taxon>
    </lineage>
</organism>
<dbReference type="InterPro" id="IPR029191">
    <property type="entry name" value="Uds1"/>
</dbReference>
<proteinExistence type="predicted"/>
<accession>A0A2T3AI67</accession>
<dbReference type="AlphaFoldDB" id="A0A2T3AI67"/>
<dbReference type="Proteomes" id="UP000241462">
    <property type="component" value="Unassembled WGS sequence"/>
</dbReference>
<evidence type="ECO:0000313" key="5">
    <source>
        <dbReference type="Proteomes" id="UP000241462"/>
    </source>
</evidence>
<evidence type="ECO:0000256" key="2">
    <source>
        <dbReference type="SAM" id="MobiDB-lite"/>
    </source>
</evidence>
<feature type="non-terminal residue" evidence="4">
    <location>
        <position position="575"/>
    </location>
</feature>
<gene>
    <name evidence="4" type="ORF">BD289DRAFT_341574</name>
</gene>
<feature type="region of interest" description="Disordered" evidence="2">
    <location>
        <begin position="244"/>
        <end position="295"/>
    </location>
</feature>
<sequence length="575" mass="63239">MAQSNPRQYQLFPSSRQSTPSPVQGLDPEQAFAVAMGQTTDKAENRYATNTLRLRMKDHTPAVRRRKVSVPELGPMTTVHETSMDSPTLPGRPSLHERSASAPGHGWKQHHIAFQSIGERAPTPSDHVARTPPSPKDLPPLKIPGQISAFAPLKQQTSFTRLRNWESSADPVARSAKSDDSFRSRPYTPLSACQTATTPLSATSWYSAMTPISASAPLSAILDIDDSPSPKTCKPEAVLFERTRDQLPDKAFVEPTQVPRAETPNSSTSSHRRNISESGSIMDRGRPRKKSDTSLKQAASLASKGTERRAFEQLPKGWRMADAVQMLDLTEISALHRQALQQLERFEVLKKTDVDSLSRELRNLDERCEYLRRTYHSLRAGRRNLHSRICQCLRSPRTVKFSQDALLKQEEALGELDASIDDWVSKLEQAENRRTRVRQKLLEHVAAAVALSDRSTGAGGSRTPFTLDTAKIQTRAVTTPTPPRSPIRVVISPHTSSSSSSPSRVVAQVPLTIAEQPLVQEEAAASAVGLGIEPVAADEPCTAGIRRADVESIRIYAGDEVAALLADVEEQITQM</sequence>
<evidence type="ECO:0000256" key="1">
    <source>
        <dbReference type="SAM" id="Coils"/>
    </source>
</evidence>
<dbReference type="OrthoDB" id="5429395at2759"/>
<keyword evidence="1" id="KW-0175">Coiled coil</keyword>
<keyword evidence="5" id="KW-1185">Reference proteome</keyword>
<feature type="domain" description="Up-regulated during septation protein 1" evidence="3">
    <location>
        <begin position="333"/>
        <end position="451"/>
    </location>
</feature>
<dbReference type="InParanoid" id="A0A2T3AI67"/>